<comment type="caution">
    <text evidence="2">The sequence shown here is derived from an EMBL/GenBank/DDBJ whole genome shotgun (WGS) entry which is preliminary data.</text>
</comment>
<evidence type="ECO:0000313" key="2">
    <source>
        <dbReference type="EMBL" id="HIY66156.1"/>
    </source>
</evidence>
<accession>A0A9D1YVE7</accession>
<dbReference type="Gene3D" id="3.30.70.360">
    <property type="match status" value="1"/>
</dbReference>
<dbReference type="EMBL" id="DXDC01000227">
    <property type="protein sequence ID" value="HIY66156.1"/>
    <property type="molecule type" value="Genomic_DNA"/>
</dbReference>
<reference evidence="2" key="2">
    <citation type="submission" date="2021-04" db="EMBL/GenBank/DDBJ databases">
        <authorList>
            <person name="Gilroy R."/>
        </authorList>
    </citation>
    <scope>NUCLEOTIDE SEQUENCE</scope>
    <source>
        <strain evidence="2">ChiGjej1B1-98</strain>
    </source>
</reference>
<evidence type="ECO:0000259" key="1">
    <source>
        <dbReference type="Pfam" id="PF07687"/>
    </source>
</evidence>
<dbReference type="PANTHER" id="PTHR43808:SF25">
    <property type="entry name" value="PEPTIDASE M20 DIMERISATION DOMAIN-CONTAINING PROTEIN"/>
    <property type="match status" value="1"/>
</dbReference>
<proteinExistence type="predicted"/>
<protein>
    <submittedName>
        <fullName evidence="2">M20/M25/M40 family metallo-hydrolase</fullName>
    </submittedName>
</protein>
<gene>
    <name evidence="2" type="ORF">H9830_07765</name>
</gene>
<dbReference type="Proteomes" id="UP000824005">
    <property type="component" value="Unassembled WGS sequence"/>
</dbReference>
<dbReference type="Gene3D" id="3.40.630.10">
    <property type="entry name" value="Zn peptidases"/>
    <property type="match status" value="2"/>
</dbReference>
<dbReference type="InterPro" id="IPR050072">
    <property type="entry name" value="Peptidase_M20A"/>
</dbReference>
<dbReference type="SUPFAM" id="SSF53187">
    <property type="entry name" value="Zn-dependent exopeptidases"/>
    <property type="match status" value="1"/>
</dbReference>
<organism evidence="2 3">
    <name type="scientific">Candidatus Agrococcus pullicola</name>
    <dbReference type="NCBI Taxonomy" id="2838429"/>
    <lineage>
        <taxon>Bacteria</taxon>
        <taxon>Bacillati</taxon>
        <taxon>Actinomycetota</taxon>
        <taxon>Actinomycetes</taxon>
        <taxon>Micrococcales</taxon>
        <taxon>Microbacteriaceae</taxon>
        <taxon>Agrococcus</taxon>
    </lineage>
</organism>
<dbReference type="InterPro" id="IPR002933">
    <property type="entry name" value="Peptidase_M20"/>
</dbReference>
<dbReference type="Pfam" id="PF01546">
    <property type="entry name" value="Peptidase_M20"/>
    <property type="match status" value="1"/>
</dbReference>
<dbReference type="PANTHER" id="PTHR43808">
    <property type="entry name" value="ACETYLORNITHINE DEACETYLASE"/>
    <property type="match status" value="1"/>
</dbReference>
<dbReference type="InterPro" id="IPR011650">
    <property type="entry name" value="Peptidase_M20_dimer"/>
</dbReference>
<name>A0A9D1YVE7_9MICO</name>
<feature type="domain" description="Peptidase M20 dimerisation" evidence="1">
    <location>
        <begin position="242"/>
        <end position="332"/>
    </location>
</feature>
<dbReference type="GO" id="GO:0016787">
    <property type="term" value="F:hydrolase activity"/>
    <property type="evidence" value="ECO:0007669"/>
    <property type="project" value="InterPro"/>
</dbReference>
<sequence>MNVRGVESPDGTVLARLDAAVAEHAAAAEQLLVDLVAVPSVNPLQPGVEASAYRGGESAANTMLAEWMSSIGAENHAVPGEADRDNLVSILRGTGSGRSLAVNAHIDTVASQDGWATDPWVAVVDRDRIYGLGTTDMKAAHAASWLAFKALSEVGVRLAGDLQLHSVIGEETMSHEIGTTAVLEAGFRTDAALVPEPTSGDDGALHVANTAAGNYLFSMTVRGKSTHWASRNLAIRAGGGGDEVGVNAIDKAFYVYSALRQLEEQWAFSKTHPQFPPGAFIIHPGVLHADVGFAAAPYFPDRARFDCLLSFPPGETSEAIREEVEGHIRAASAIDPWLATHPVQFEWIDTWPPAYTEPTSDFANVVLDARNSVAELLGDEPVQHPRTNGAQSDASFYEAQGVPALVCGPGNLPSAHAANEFVDRRLIPATAQMILRTALGWSG</sequence>
<reference evidence="2" key="1">
    <citation type="journal article" date="2021" name="PeerJ">
        <title>Extensive microbial diversity within the chicken gut microbiome revealed by metagenomics and culture.</title>
        <authorList>
            <person name="Gilroy R."/>
            <person name="Ravi A."/>
            <person name="Getino M."/>
            <person name="Pursley I."/>
            <person name="Horton D.L."/>
            <person name="Alikhan N.F."/>
            <person name="Baker D."/>
            <person name="Gharbi K."/>
            <person name="Hall N."/>
            <person name="Watson M."/>
            <person name="Adriaenssens E.M."/>
            <person name="Foster-Nyarko E."/>
            <person name="Jarju S."/>
            <person name="Secka A."/>
            <person name="Antonio M."/>
            <person name="Oren A."/>
            <person name="Chaudhuri R.R."/>
            <person name="La Ragione R."/>
            <person name="Hildebrand F."/>
            <person name="Pallen M.J."/>
        </authorList>
    </citation>
    <scope>NUCLEOTIDE SEQUENCE</scope>
    <source>
        <strain evidence="2">ChiGjej1B1-98</strain>
    </source>
</reference>
<dbReference type="AlphaFoldDB" id="A0A9D1YVE7"/>
<evidence type="ECO:0000313" key="3">
    <source>
        <dbReference type="Proteomes" id="UP000824005"/>
    </source>
</evidence>
<dbReference type="Pfam" id="PF07687">
    <property type="entry name" value="M20_dimer"/>
    <property type="match status" value="1"/>
</dbReference>